<feature type="compositionally biased region" description="Basic and acidic residues" evidence="2">
    <location>
        <begin position="27"/>
        <end position="41"/>
    </location>
</feature>
<sequence>MTGDREESLEERRARLNAELSARHAATKGEEEAEKKAEDNRKGYAQAMKISSEFISAIFVGAVLGYLLDHFAGTAPWGLIIFLLLGFCAGVLNVLRVVGLVASPHPSDRVAQLKEKGEDR</sequence>
<keyword evidence="3" id="KW-1133">Transmembrane helix</keyword>
<keyword evidence="1" id="KW-0406">Ion transport</keyword>
<keyword evidence="5" id="KW-1185">Reference proteome</keyword>
<evidence type="ECO:0000313" key="5">
    <source>
        <dbReference type="Proteomes" id="UP000308530"/>
    </source>
</evidence>
<comment type="function">
    <text evidence="1">A possible function for this protein is to guide the assembly of the membrane sector of the ATPase enzyme complex.</text>
</comment>
<feature type="region of interest" description="Disordered" evidence="2">
    <location>
        <begin position="20"/>
        <end position="41"/>
    </location>
</feature>
<comment type="similarity">
    <text evidence="1">Belongs to the bacterial AtpI family.</text>
</comment>
<feature type="transmembrane region" description="Helical" evidence="3">
    <location>
        <begin position="50"/>
        <end position="68"/>
    </location>
</feature>
<evidence type="ECO:0000256" key="1">
    <source>
        <dbReference type="PIRNR" id="PIRNR032126"/>
    </source>
</evidence>
<keyword evidence="1" id="KW-0813">Transport</keyword>
<accession>A0ABX6QLW9</accession>
<dbReference type="RefSeq" id="WP_138285325.1">
    <property type="nucleotide sequence ID" value="NZ_CP058350.1"/>
</dbReference>
<dbReference type="Pfam" id="PF09527">
    <property type="entry name" value="ATPase_gene1"/>
    <property type="match status" value="1"/>
</dbReference>
<proteinExistence type="inferred from homology"/>
<keyword evidence="1 3" id="KW-0472">Membrane</keyword>
<keyword evidence="3" id="KW-0812">Transmembrane</keyword>
<evidence type="ECO:0000256" key="3">
    <source>
        <dbReference type="SAM" id="Phobius"/>
    </source>
</evidence>
<feature type="transmembrane region" description="Helical" evidence="3">
    <location>
        <begin position="74"/>
        <end position="95"/>
    </location>
</feature>
<dbReference type="EMBL" id="CP058350">
    <property type="protein sequence ID" value="QLF69543.1"/>
    <property type="molecule type" value="Genomic_DNA"/>
</dbReference>
<keyword evidence="1" id="KW-0375">Hydrogen ion transport</keyword>
<name>A0ABX6QLW9_9HYPH</name>
<organism evidence="4 5">
    <name type="scientific">Peteryoungia desertarenae</name>
    <dbReference type="NCBI Taxonomy" id="1813451"/>
    <lineage>
        <taxon>Bacteria</taxon>
        <taxon>Pseudomonadati</taxon>
        <taxon>Pseudomonadota</taxon>
        <taxon>Alphaproteobacteria</taxon>
        <taxon>Hyphomicrobiales</taxon>
        <taxon>Rhizobiaceae</taxon>
        <taxon>Peteryoungia</taxon>
    </lineage>
</organism>
<protein>
    <recommendedName>
        <fullName evidence="1">ATP synthase protein I</fullName>
    </recommendedName>
</protein>
<dbReference type="InterPro" id="IPR032820">
    <property type="entry name" value="ATPase_put"/>
</dbReference>
<reference evidence="4 5" key="1">
    <citation type="submission" date="2020-06" db="EMBL/GenBank/DDBJ databases">
        <title>Genome sequence of Rhizobium sp strain ADMK78.</title>
        <authorList>
            <person name="Rahi P."/>
        </authorList>
    </citation>
    <scope>NUCLEOTIDE SEQUENCE [LARGE SCALE GENOMIC DNA]</scope>
    <source>
        <strain evidence="4 5">ADMK78</strain>
    </source>
</reference>
<dbReference type="InterPro" id="IPR016989">
    <property type="entry name" value="Atp1_alphaprobac"/>
</dbReference>
<evidence type="ECO:0000256" key="2">
    <source>
        <dbReference type="SAM" id="MobiDB-lite"/>
    </source>
</evidence>
<evidence type="ECO:0000313" key="4">
    <source>
        <dbReference type="EMBL" id="QLF69543.1"/>
    </source>
</evidence>
<dbReference type="PIRSF" id="PIRSF032126">
    <property type="entry name" value="F0F1_ATP_synthase_subunit_I"/>
    <property type="match status" value="1"/>
</dbReference>
<dbReference type="Proteomes" id="UP000308530">
    <property type="component" value="Chromosome"/>
</dbReference>
<gene>
    <name evidence="4" type="ORF">FE840_008305</name>
</gene>